<evidence type="ECO:0000313" key="1">
    <source>
        <dbReference type="EMBL" id="GFH08445.1"/>
    </source>
</evidence>
<evidence type="ECO:0000313" key="2">
    <source>
        <dbReference type="Proteomes" id="UP000485058"/>
    </source>
</evidence>
<dbReference type="EMBL" id="BLLF01000162">
    <property type="protein sequence ID" value="GFH08445.1"/>
    <property type="molecule type" value="Genomic_DNA"/>
</dbReference>
<keyword evidence="2" id="KW-1185">Reference proteome</keyword>
<protein>
    <submittedName>
        <fullName evidence="1">Uncharacterized protein</fullName>
    </submittedName>
</protein>
<sequence>MDDGYTIFRLRVNVMSDVVSIPAWQGEQVQLTAVEFILVCGCRDVYLMGQPGQAIQLNLDGLCGRQVVWQVESPQGSLTFQGLVLQHLAIRRRGGRGGGVRLGMMLGDVSEGLWQATLSLSAGLWLMVVMVLEL</sequence>
<dbReference type="Proteomes" id="UP000485058">
    <property type="component" value="Unassembled WGS sequence"/>
</dbReference>
<dbReference type="AlphaFoldDB" id="A0A699YGV5"/>
<accession>A0A699YGV5</accession>
<organism evidence="1 2">
    <name type="scientific">Haematococcus lacustris</name>
    <name type="common">Green alga</name>
    <name type="synonym">Haematococcus pluvialis</name>
    <dbReference type="NCBI Taxonomy" id="44745"/>
    <lineage>
        <taxon>Eukaryota</taxon>
        <taxon>Viridiplantae</taxon>
        <taxon>Chlorophyta</taxon>
        <taxon>core chlorophytes</taxon>
        <taxon>Chlorophyceae</taxon>
        <taxon>CS clade</taxon>
        <taxon>Chlamydomonadales</taxon>
        <taxon>Haematococcaceae</taxon>
        <taxon>Haematococcus</taxon>
    </lineage>
</organism>
<reference evidence="1 2" key="1">
    <citation type="submission" date="2020-02" db="EMBL/GenBank/DDBJ databases">
        <title>Draft genome sequence of Haematococcus lacustris strain NIES-144.</title>
        <authorList>
            <person name="Morimoto D."/>
            <person name="Nakagawa S."/>
            <person name="Yoshida T."/>
            <person name="Sawayama S."/>
        </authorList>
    </citation>
    <scope>NUCLEOTIDE SEQUENCE [LARGE SCALE GENOMIC DNA]</scope>
    <source>
        <strain evidence="1 2">NIES-144</strain>
    </source>
</reference>
<proteinExistence type="predicted"/>
<comment type="caution">
    <text evidence="1">The sequence shown here is derived from an EMBL/GenBank/DDBJ whole genome shotgun (WGS) entry which is preliminary data.</text>
</comment>
<gene>
    <name evidence="1" type="ORF">HaLaN_03409</name>
</gene>
<name>A0A699YGV5_HAELA</name>